<accession>A0ABW0YQ20</accession>
<organism evidence="1 2">
    <name type="scientific">Thalassorhabdus alkalitolerans</name>
    <dbReference type="NCBI Taxonomy" id="2282697"/>
    <lineage>
        <taxon>Bacteria</taxon>
        <taxon>Bacillati</taxon>
        <taxon>Bacillota</taxon>
        <taxon>Bacilli</taxon>
        <taxon>Bacillales</taxon>
        <taxon>Bacillaceae</taxon>
        <taxon>Thalassorhabdus</taxon>
    </lineage>
</organism>
<dbReference type="PANTHER" id="PTHR41263:SF1">
    <property type="entry name" value="ASPARTYL-PHOSPHATE PHOSPHATASE YISI"/>
    <property type="match status" value="1"/>
</dbReference>
<dbReference type="SUPFAM" id="SSF140500">
    <property type="entry name" value="BAS1536-like"/>
    <property type="match status" value="1"/>
</dbReference>
<comment type="caution">
    <text evidence="1">The sequence shown here is derived from an EMBL/GenBank/DDBJ whole genome shotgun (WGS) entry which is preliminary data.</text>
</comment>
<evidence type="ECO:0000313" key="1">
    <source>
        <dbReference type="EMBL" id="MFC5713228.1"/>
    </source>
</evidence>
<dbReference type="EMBL" id="JBHSOZ010000004">
    <property type="protein sequence ID" value="MFC5713228.1"/>
    <property type="molecule type" value="Genomic_DNA"/>
</dbReference>
<gene>
    <name evidence="1" type="ORF">ACFPU1_10560</name>
</gene>
<dbReference type="InterPro" id="IPR018540">
    <property type="entry name" value="Spo0E-like"/>
</dbReference>
<protein>
    <submittedName>
        <fullName evidence="1">Aspartyl-phosphate phosphatase Spo0E family protein</fullName>
    </submittedName>
</protein>
<dbReference type="RefSeq" id="WP_100398009.1">
    <property type="nucleotide sequence ID" value="NZ_JBHSOZ010000004.1"/>
</dbReference>
<proteinExistence type="predicted"/>
<evidence type="ECO:0000313" key="2">
    <source>
        <dbReference type="Proteomes" id="UP001596142"/>
    </source>
</evidence>
<sequence length="47" mass="5481">MSLLENIEEKRTEMLETAEKFGLSSEETLSCSQELDHLISEVQHWQT</sequence>
<dbReference type="InterPro" id="IPR037208">
    <property type="entry name" value="Spo0E-like_sf"/>
</dbReference>
<reference evidence="2" key="1">
    <citation type="journal article" date="2019" name="Int. J. Syst. Evol. Microbiol.">
        <title>The Global Catalogue of Microorganisms (GCM) 10K type strain sequencing project: providing services to taxonomists for standard genome sequencing and annotation.</title>
        <authorList>
            <consortium name="The Broad Institute Genomics Platform"/>
            <consortium name="The Broad Institute Genome Sequencing Center for Infectious Disease"/>
            <person name="Wu L."/>
            <person name="Ma J."/>
        </authorList>
    </citation>
    <scope>NUCLEOTIDE SEQUENCE [LARGE SCALE GENOMIC DNA]</scope>
    <source>
        <strain evidence="2">CECT 7184</strain>
    </source>
</reference>
<dbReference type="Proteomes" id="UP001596142">
    <property type="component" value="Unassembled WGS sequence"/>
</dbReference>
<dbReference type="InterPro" id="IPR053028">
    <property type="entry name" value="Spo0E-like_phosphatase"/>
</dbReference>
<dbReference type="PANTHER" id="PTHR41263">
    <property type="entry name" value="ASPARTYL-PHOSPHATE PHOSPHATASE YISI"/>
    <property type="match status" value="1"/>
</dbReference>
<dbReference type="Pfam" id="PF09388">
    <property type="entry name" value="SpoOE-like"/>
    <property type="match status" value="1"/>
</dbReference>
<keyword evidence="2" id="KW-1185">Reference proteome</keyword>
<dbReference type="InterPro" id="IPR036638">
    <property type="entry name" value="HLH_DNA-bd_sf"/>
</dbReference>
<name>A0ABW0YQ20_9BACI</name>
<dbReference type="Gene3D" id="4.10.280.10">
    <property type="entry name" value="Helix-loop-helix DNA-binding domain"/>
    <property type="match status" value="1"/>
</dbReference>